<name>A0ABT2NRK0_9RHOB</name>
<dbReference type="RefSeq" id="WP_261497461.1">
    <property type="nucleotide sequence ID" value="NZ_JAOCQF010000004.1"/>
</dbReference>
<protein>
    <submittedName>
        <fullName evidence="6">Methyltransferase domain-containing protein</fullName>
    </submittedName>
</protein>
<dbReference type="PANTHER" id="PTHR44307:SF2">
    <property type="entry name" value="PHOSPHOETHANOLAMINE METHYLTRANSFERASE ISOFORM X1"/>
    <property type="match status" value="1"/>
</dbReference>
<comment type="caution">
    <text evidence="6">The sequence shown here is derived from an EMBL/GenBank/DDBJ whole genome shotgun (WGS) entry which is preliminary data.</text>
</comment>
<organism evidence="6 7">
    <name type="scientific">Albidovulum sediminis</name>
    <dbReference type="NCBI Taxonomy" id="3066345"/>
    <lineage>
        <taxon>Bacteria</taxon>
        <taxon>Pseudomonadati</taxon>
        <taxon>Pseudomonadota</taxon>
        <taxon>Alphaproteobacteria</taxon>
        <taxon>Rhodobacterales</taxon>
        <taxon>Paracoccaceae</taxon>
        <taxon>Albidovulum</taxon>
    </lineage>
</organism>
<evidence type="ECO:0000256" key="2">
    <source>
        <dbReference type="ARBA" id="ARBA00022603"/>
    </source>
</evidence>
<dbReference type="GO" id="GO:0032259">
    <property type="term" value="P:methylation"/>
    <property type="evidence" value="ECO:0007669"/>
    <property type="project" value="UniProtKB-KW"/>
</dbReference>
<evidence type="ECO:0000313" key="7">
    <source>
        <dbReference type="Proteomes" id="UP001205601"/>
    </source>
</evidence>
<comment type="pathway">
    <text evidence="1">Lipid metabolism.</text>
</comment>
<dbReference type="GO" id="GO:0008168">
    <property type="term" value="F:methyltransferase activity"/>
    <property type="evidence" value="ECO:0007669"/>
    <property type="project" value="UniProtKB-KW"/>
</dbReference>
<sequence>MEAEGGELYHQRLIDMLEAIWGQGFLSPGGPEEVARLVEGSDFAGKTVLDIGCGAGGIDIALVRNHGAGYVCGVDVEDTVLDHARRLVHAAGFDDRIGCLKVVPGPLPFPPETFDIVFSKDSIVHIADKHALMAEVFRVLKRGGWFVASDWLIGHDGDPSSEMAAYIKSEGLDFGMASPARYRDAMERAGFTNVQVTSRNAWYREVAKQELARLQGPVGEAAAKVVGRAFVDDNIGIWTRMVPVLDSGEHCPTHLKAQKPA</sequence>
<dbReference type="InterPro" id="IPR029063">
    <property type="entry name" value="SAM-dependent_MTases_sf"/>
</dbReference>
<comment type="pathway">
    <text evidence="4">Phospholipid metabolism.</text>
</comment>
<accession>A0ABT2NRK0</accession>
<dbReference type="InterPro" id="IPR013216">
    <property type="entry name" value="Methyltransf_11"/>
</dbReference>
<evidence type="ECO:0000313" key="6">
    <source>
        <dbReference type="EMBL" id="MCT8331553.1"/>
    </source>
</evidence>
<keyword evidence="7" id="KW-1185">Reference proteome</keyword>
<dbReference type="SUPFAM" id="SSF53335">
    <property type="entry name" value="S-adenosyl-L-methionine-dependent methyltransferases"/>
    <property type="match status" value="1"/>
</dbReference>
<proteinExistence type="predicted"/>
<evidence type="ECO:0000259" key="5">
    <source>
        <dbReference type="Pfam" id="PF08241"/>
    </source>
</evidence>
<feature type="domain" description="Methyltransferase type 11" evidence="5">
    <location>
        <begin position="49"/>
        <end position="147"/>
    </location>
</feature>
<dbReference type="PANTHER" id="PTHR44307">
    <property type="entry name" value="PHOSPHOETHANOLAMINE METHYLTRANSFERASE"/>
    <property type="match status" value="1"/>
</dbReference>
<evidence type="ECO:0000256" key="3">
    <source>
        <dbReference type="ARBA" id="ARBA00022679"/>
    </source>
</evidence>
<dbReference type="Gene3D" id="3.40.50.150">
    <property type="entry name" value="Vaccinia Virus protein VP39"/>
    <property type="match status" value="1"/>
</dbReference>
<dbReference type="Proteomes" id="UP001205601">
    <property type="component" value="Unassembled WGS sequence"/>
</dbReference>
<keyword evidence="3" id="KW-0808">Transferase</keyword>
<keyword evidence="2 6" id="KW-0489">Methyltransferase</keyword>
<evidence type="ECO:0000256" key="1">
    <source>
        <dbReference type="ARBA" id="ARBA00005189"/>
    </source>
</evidence>
<reference evidence="7" key="1">
    <citation type="submission" date="2023-07" db="EMBL/GenBank/DDBJ databases">
        <title>Defluviimonas sediminis sp. nov., isolated from mangrove sediment.</title>
        <authorList>
            <person name="Liu L."/>
            <person name="Li J."/>
            <person name="Huang Y."/>
            <person name="Pan J."/>
            <person name="Li M."/>
        </authorList>
    </citation>
    <scope>NUCLEOTIDE SEQUENCE [LARGE SCALE GENOMIC DNA]</scope>
    <source>
        <strain evidence="7">FT324</strain>
    </source>
</reference>
<gene>
    <name evidence="6" type="ORF">N5I32_18710</name>
</gene>
<dbReference type="CDD" id="cd02440">
    <property type="entry name" value="AdoMet_MTases"/>
    <property type="match status" value="1"/>
</dbReference>
<evidence type="ECO:0000256" key="4">
    <source>
        <dbReference type="ARBA" id="ARBA00025707"/>
    </source>
</evidence>
<dbReference type="EMBL" id="JAOCQF010000004">
    <property type="protein sequence ID" value="MCT8331553.1"/>
    <property type="molecule type" value="Genomic_DNA"/>
</dbReference>
<dbReference type="Pfam" id="PF08241">
    <property type="entry name" value="Methyltransf_11"/>
    <property type="match status" value="1"/>
</dbReference>